<evidence type="ECO:0000259" key="3">
    <source>
        <dbReference type="PROSITE" id="PS50835"/>
    </source>
</evidence>
<feature type="domain" description="Ig-like" evidence="3">
    <location>
        <begin position="35"/>
        <end position="100"/>
    </location>
</feature>
<keyword evidence="5" id="KW-1185">Reference proteome</keyword>
<feature type="transmembrane region" description="Helical" evidence="1">
    <location>
        <begin position="124"/>
        <end position="147"/>
    </location>
</feature>
<dbReference type="Pfam" id="PF13927">
    <property type="entry name" value="Ig_3"/>
    <property type="match status" value="1"/>
</dbReference>
<name>A0AAE0T848_9BIVA</name>
<accession>A0AAE0T848</accession>
<feature type="chain" id="PRO_5042293331" description="Ig-like domain-containing protein" evidence="2">
    <location>
        <begin position="23"/>
        <end position="165"/>
    </location>
</feature>
<sequence length="165" mass="18737">MNSKSTTFFALLVFLKVQISEGLRNDNEDVLTITPPVIAREKDESATFVCTNPEGDVENLQWSRNDTTILSMNNSRLKDENGTLTIENIIESDAGDYICTNTDTNITGTGQLKFYVMPSYFKEAMIVIGINVVLIVIFLICTVWTTVRQKRNQRRKKGLGKRQMY</sequence>
<comment type="caution">
    <text evidence="4">The sequence shown here is derived from an EMBL/GenBank/DDBJ whole genome shotgun (WGS) entry which is preliminary data.</text>
</comment>
<dbReference type="EMBL" id="JAEAOA010001643">
    <property type="protein sequence ID" value="KAK3605607.1"/>
    <property type="molecule type" value="Genomic_DNA"/>
</dbReference>
<keyword evidence="1" id="KW-1133">Transmembrane helix</keyword>
<dbReference type="InterPro" id="IPR036179">
    <property type="entry name" value="Ig-like_dom_sf"/>
</dbReference>
<dbReference type="Gene3D" id="2.60.40.10">
    <property type="entry name" value="Immunoglobulins"/>
    <property type="match status" value="1"/>
</dbReference>
<keyword evidence="1" id="KW-0472">Membrane</keyword>
<dbReference type="InterPro" id="IPR007110">
    <property type="entry name" value="Ig-like_dom"/>
</dbReference>
<keyword evidence="2" id="KW-0732">Signal</keyword>
<dbReference type="SUPFAM" id="SSF48726">
    <property type="entry name" value="Immunoglobulin"/>
    <property type="match status" value="1"/>
</dbReference>
<dbReference type="PROSITE" id="PS50835">
    <property type="entry name" value="IG_LIKE"/>
    <property type="match status" value="1"/>
</dbReference>
<keyword evidence="1" id="KW-0812">Transmembrane</keyword>
<protein>
    <recommendedName>
        <fullName evidence="3">Ig-like domain-containing protein</fullName>
    </recommendedName>
</protein>
<dbReference type="Proteomes" id="UP001195483">
    <property type="component" value="Unassembled WGS sequence"/>
</dbReference>
<reference evidence="4" key="2">
    <citation type="journal article" date="2021" name="Genome Biol. Evol.">
        <title>Developing a high-quality reference genome for a parasitic bivalve with doubly uniparental inheritance (Bivalvia: Unionida).</title>
        <authorList>
            <person name="Smith C.H."/>
        </authorList>
    </citation>
    <scope>NUCLEOTIDE SEQUENCE</scope>
    <source>
        <strain evidence="4">CHS0354</strain>
        <tissue evidence="4">Mantle</tissue>
    </source>
</reference>
<reference evidence="4" key="3">
    <citation type="submission" date="2023-05" db="EMBL/GenBank/DDBJ databases">
        <authorList>
            <person name="Smith C.H."/>
        </authorList>
    </citation>
    <scope>NUCLEOTIDE SEQUENCE</scope>
    <source>
        <strain evidence="4">CHS0354</strain>
        <tissue evidence="4">Mantle</tissue>
    </source>
</reference>
<feature type="signal peptide" evidence="2">
    <location>
        <begin position="1"/>
        <end position="22"/>
    </location>
</feature>
<evidence type="ECO:0000313" key="5">
    <source>
        <dbReference type="Proteomes" id="UP001195483"/>
    </source>
</evidence>
<dbReference type="AlphaFoldDB" id="A0AAE0T848"/>
<gene>
    <name evidence="4" type="ORF">CHS0354_027269</name>
</gene>
<proteinExistence type="predicted"/>
<evidence type="ECO:0000313" key="4">
    <source>
        <dbReference type="EMBL" id="KAK3605607.1"/>
    </source>
</evidence>
<evidence type="ECO:0000256" key="2">
    <source>
        <dbReference type="SAM" id="SignalP"/>
    </source>
</evidence>
<organism evidence="4 5">
    <name type="scientific">Potamilus streckersoni</name>
    <dbReference type="NCBI Taxonomy" id="2493646"/>
    <lineage>
        <taxon>Eukaryota</taxon>
        <taxon>Metazoa</taxon>
        <taxon>Spiralia</taxon>
        <taxon>Lophotrochozoa</taxon>
        <taxon>Mollusca</taxon>
        <taxon>Bivalvia</taxon>
        <taxon>Autobranchia</taxon>
        <taxon>Heteroconchia</taxon>
        <taxon>Palaeoheterodonta</taxon>
        <taxon>Unionida</taxon>
        <taxon>Unionoidea</taxon>
        <taxon>Unionidae</taxon>
        <taxon>Ambleminae</taxon>
        <taxon>Lampsilini</taxon>
        <taxon>Potamilus</taxon>
    </lineage>
</organism>
<evidence type="ECO:0000256" key="1">
    <source>
        <dbReference type="SAM" id="Phobius"/>
    </source>
</evidence>
<dbReference type="InterPro" id="IPR013783">
    <property type="entry name" value="Ig-like_fold"/>
</dbReference>
<reference evidence="4" key="1">
    <citation type="journal article" date="2021" name="Genome Biol. Evol.">
        <title>A High-Quality Reference Genome for a Parasitic Bivalve with Doubly Uniparental Inheritance (Bivalvia: Unionida).</title>
        <authorList>
            <person name="Smith C.H."/>
        </authorList>
    </citation>
    <scope>NUCLEOTIDE SEQUENCE</scope>
    <source>
        <strain evidence="4">CHS0354</strain>
    </source>
</reference>
<dbReference type="SMART" id="SM00409">
    <property type="entry name" value="IG"/>
    <property type="match status" value="1"/>
</dbReference>
<dbReference type="InterPro" id="IPR003599">
    <property type="entry name" value="Ig_sub"/>
</dbReference>